<gene>
    <name evidence="1" type="ORF">GCM10023186_43240</name>
</gene>
<dbReference type="Proteomes" id="UP001500454">
    <property type="component" value="Unassembled WGS sequence"/>
</dbReference>
<protein>
    <recommendedName>
        <fullName evidence="3">DNA-binding protein</fullName>
    </recommendedName>
</protein>
<name>A0ABP8JLU3_9BACT</name>
<evidence type="ECO:0008006" key="3">
    <source>
        <dbReference type="Google" id="ProtNLM"/>
    </source>
</evidence>
<organism evidence="1 2">
    <name type="scientific">Hymenobacter koreensis</name>
    <dbReference type="NCBI Taxonomy" id="1084523"/>
    <lineage>
        <taxon>Bacteria</taxon>
        <taxon>Pseudomonadati</taxon>
        <taxon>Bacteroidota</taxon>
        <taxon>Cytophagia</taxon>
        <taxon>Cytophagales</taxon>
        <taxon>Hymenobacteraceae</taxon>
        <taxon>Hymenobacter</taxon>
    </lineage>
</organism>
<dbReference type="Gene3D" id="3.40.50.450">
    <property type="match status" value="1"/>
</dbReference>
<dbReference type="EMBL" id="BAABHA010000015">
    <property type="protein sequence ID" value="GAA4392568.1"/>
    <property type="molecule type" value="Genomic_DNA"/>
</dbReference>
<dbReference type="RefSeq" id="WP_345227672.1">
    <property type="nucleotide sequence ID" value="NZ_BAABHA010000015.1"/>
</dbReference>
<keyword evidence="2" id="KW-1185">Reference proteome</keyword>
<sequence>MSTAPDNLYTQGNTALLQLPQTALFCSRDYPPGIEQLTFMWAMEQRYRSNCVLSGFHSRLEQTVFRYLLRGPQQPIVYALGRGIQPNLRLEYGPEILAGRLLFVSSFAPEVRSITQETADSRNLLIVDMASQFFVPYMAPGGNIEKLLASPAAHSKPVYTLDLPENQALLAAGALPFRPGGVFGRHTSRPT</sequence>
<proteinExistence type="predicted"/>
<accession>A0ABP8JLU3</accession>
<comment type="caution">
    <text evidence="1">The sequence shown here is derived from an EMBL/GenBank/DDBJ whole genome shotgun (WGS) entry which is preliminary data.</text>
</comment>
<evidence type="ECO:0000313" key="2">
    <source>
        <dbReference type="Proteomes" id="UP001500454"/>
    </source>
</evidence>
<evidence type="ECO:0000313" key="1">
    <source>
        <dbReference type="EMBL" id="GAA4392568.1"/>
    </source>
</evidence>
<reference evidence="2" key="1">
    <citation type="journal article" date="2019" name="Int. J. Syst. Evol. Microbiol.">
        <title>The Global Catalogue of Microorganisms (GCM) 10K type strain sequencing project: providing services to taxonomists for standard genome sequencing and annotation.</title>
        <authorList>
            <consortium name="The Broad Institute Genomics Platform"/>
            <consortium name="The Broad Institute Genome Sequencing Center for Infectious Disease"/>
            <person name="Wu L."/>
            <person name="Ma J."/>
        </authorList>
    </citation>
    <scope>NUCLEOTIDE SEQUENCE [LARGE SCALE GENOMIC DNA]</scope>
    <source>
        <strain evidence="2">JCM 17924</strain>
    </source>
</reference>